<organism evidence="2">
    <name type="scientific">Phaeodactylum tricornutum</name>
    <name type="common">Diatom</name>
    <dbReference type="NCBI Taxonomy" id="2850"/>
    <lineage>
        <taxon>Eukaryota</taxon>
        <taxon>Sar</taxon>
        <taxon>Stramenopiles</taxon>
        <taxon>Ochrophyta</taxon>
        <taxon>Bacillariophyta</taxon>
        <taxon>Bacillariophyceae</taxon>
        <taxon>Bacillariophycidae</taxon>
        <taxon>Naviculales</taxon>
        <taxon>Phaeodactylaceae</taxon>
        <taxon>Phaeodactylum</taxon>
    </lineage>
</organism>
<sequence>MNPSSPDKSFVRRENADNMYGYEHHTPTTPCRKVERERHEMMPRLPQRSSDIGFASEEFSGTNCPPMSPDRVARKQRSISRRGGACYATLLQSAVQASMSSFDPTGSDGETDALGTSFVSLGSMFLQDGPASPRKRVRRLQDKKDNEDAIEYASDLLGSLCVGPVDDASEETKASNSIGERKPPVRRVSRRTSYDSRVSDGTDFEFDGS</sequence>
<reference evidence="2" key="1">
    <citation type="submission" date="2022-02" db="EMBL/GenBank/DDBJ databases">
        <authorList>
            <person name="Giguere J D."/>
        </authorList>
    </citation>
    <scope>NUCLEOTIDE SEQUENCE</scope>
    <source>
        <strain evidence="2">CCAP 1055/1</strain>
    </source>
</reference>
<evidence type="ECO:0000256" key="1">
    <source>
        <dbReference type="SAM" id="MobiDB-lite"/>
    </source>
</evidence>
<feature type="region of interest" description="Disordered" evidence="1">
    <location>
        <begin position="1"/>
        <end position="79"/>
    </location>
</feature>
<name>A0A8J9X629_PHATR</name>
<feature type="region of interest" description="Disordered" evidence="1">
    <location>
        <begin position="164"/>
        <end position="209"/>
    </location>
</feature>
<feature type="compositionally biased region" description="Basic and acidic residues" evidence="1">
    <location>
        <begin position="9"/>
        <end position="42"/>
    </location>
</feature>
<dbReference type="EMBL" id="OU594958">
    <property type="protein sequence ID" value="CAG9282410.1"/>
    <property type="molecule type" value="Genomic_DNA"/>
</dbReference>
<gene>
    <name evidence="2" type="ORF">PTTT1_LOCUS19548</name>
</gene>
<accession>A0A8J9X629</accession>
<proteinExistence type="predicted"/>
<dbReference type="Proteomes" id="UP000836788">
    <property type="component" value="Chromosome 17"/>
</dbReference>
<dbReference type="AlphaFoldDB" id="A0A8J9X629"/>
<protein>
    <submittedName>
        <fullName evidence="2">Uncharacterized protein</fullName>
    </submittedName>
</protein>
<evidence type="ECO:0000313" key="2">
    <source>
        <dbReference type="EMBL" id="CAG9282410.1"/>
    </source>
</evidence>